<dbReference type="GO" id="GO:0033540">
    <property type="term" value="P:fatty acid beta-oxidation using acyl-CoA oxidase"/>
    <property type="evidence" value="ECO:0007669"/>
    <property type="project" value="TreeGrafter"/>
</dbReference>
<dbReference type="InterPro" id="IPR012258">
    <property type="entry name" value="Acyl-CoA_oxidase"/>
</dbReference>
<dbReference type="InterPro" id="IPR009100">
    <property type="entry name" value="AcylCoA_DH/oxidase_NM_dom_sf"/>
</dbReference>
<dbReference type="AlphaFoldDB" id="A0A7J7JVI2"/>
<dbReference type="FunFam" id="1.20.140.10:FF:000007">
    <property type="entry name" value="Acyl-coenzyme A oxidase"/>
    <property type="match status" value="1"/>
</dbReference>
<reference evidence="13" key="1">
    <citation type="submission" date="2020-06" db="EMBL/GenBank/DDBJ databases">
        <title>Draft genome of Bugula neritina, a colonial animal packing powerful symbionts and potential medicines.</title>
        <authorList>
            <person name="Rayko M."/>
        </authorList>
    </citation>
    <scope>NUCLEOTIDE SEQUENCE [LARGE SCALE GENOMIC DNA]</scope>
    <source>
        <strain evidence="13">Kwan_BN1</strain>
    </source>
</reference>
<evidence type="ECO:0000259" key="12">
    <source>
        <dbReference type="Pfam" id="PF22924"/>
    </source>
</evidence>
<dbReference type="InterPro" id="IPR046373">
    <property type="entry name" value="Acyl-CoA_Oxase/DH_mid-dom_sf"/>
</dbReference>
<dbReference type="SUPFAM" id="SSF47203">
    <property type="entry name" value="Acyl-CoA dehydrogenase C-terminal domain-like"/>
    <property type="match status" value="2"/>
</dbReference>
<keyword evidence="14" id="KW-1185">Reference proteome</keyword>
<comment type="similarity">
    <text evidence="4">Belongs to the acyl-CoA oxidase family.</text>
</comment>
<evidence type="ECO:0000259" key="11">
    <source>
        <dbReference type="Pfam" id="PF01756"/>
    </source>
</evidence>
<evidence type="ECO:0000256" key="3">
    <source>
        <dbReference type="ARBA" id="ARBA00004846"/>
    </source>
</evidence>
<proteinExistence type="inferred from homology"/>
<dbReference type="EMBL" id="VXIV02001709">
    <property type="protein sequence ID" value="KAF6030410.1"/>
    <property type="molecule type" value="Genomic_DNA"/>
</dbReference>
<dbReference type="Gene3D" id="1.20.140.10">
    <property type="entry name" value="Butyryl-CoA Dehydrogenase, subunit A, domain 3"/>
    <property type="match status" value="2"/>
</dbReference>
<dbReference type="Proteomes" id="UP000593567">
    <property type="component" value="Unassembled WGS sequence"/>
</dbReference>
<feature type="domain" description="Acyl-CoA oxidase C-terminal" evidence="11">
    <location>
        <begin position="338"/>
        <end position="510"/>
    </location>
</feature>
<dbReference type="FunFam" id="2.40.110.10:FF:000003">
    <property type="entry name" value="Acyl-coenzyme A oxidase"/>
    <property type="match status" value="1"/>
</dbReference>
<dbReference type="InterPro" id="IPR002655">
    <property type="entry name" value="Acyl-CoA_oxidase_C"/>
</dbReference>
<comment type="subcellular location">
    <subcellularLocation>
        <location evidence="2">Peroxisome</location>
    </subcellularLocation>
</comment>
<dbReference type="PANTHER" id="PTHR10909:SF250">
    <property type="entry name" value="PEROXISOMAL ACYL-COENZYME A OXIDASE 1"/>
    <property type="match status" value="1"/>
</dbReference>
<dbReference type="OrthoDB" id="538336at2759"/>
<evidence type="ECO:0000256" key="1">
    <source>
        <dbReference type="ARBA" id="ARBA00001974"/>
    </source>
</evidence>
<name>A0A7J7JVI2_BUGNE</name>
<keyword evidence="5" id="KW-0285">Flavoprotein</keyword>
<dbReference type="Pfam" id="PF22924">
    <property type="entry name" value="ACOX_C_alpha1"/>
    <property type="match status" value="1"/>
</dbReference>
<dbReference type="SUPFAM" id="SSF56645">
    <property type="entry name" value="Acyl-CoA dehydrogenase NM domain-like"/>
    <property type="match status" value="1"/>
</dbReference>
<sequence length="517" mass="58016">MGHGTYVKGLETTATFDRDTQHFIIHSPTITSTKFWPAGLGCTCNYAVVMAQLIIDQKPYGMHLFLCQLRDLHDHKPLPGIELGDINSKFGFEIVDNGYLKFNQYRIPRTNMLMRHAQVSKDGTYTSQTIPQIVYLSMMSTRMMIIQGAADDLAMAATIATRYSAVRRQTANSKGVEPQVLDYQTQQMKLFPAISLSYALWFCARSVRSFCNQVMIDIQGGNDSRLKELHCLTCGMKAFATEMAASYIEMCRRSCGGHGYSHASGIPKLYLQCLPQSTYEGDNTVLYLQCGRSLLKFYMLAQGGAPVPSTMQLLAETGTIPANLQAATDFNLTLYELILKLNTLSLITDTVARLQESSASKNADAAFNAHSLEIVDIAKAYCLYTTLVWFIETLEETEWDYEAKTVMVQVCELYAVHNILVNSGSLLQNKVVTRQQMSRIASRRVELLAELRPNAVTLVDAFDYPDRLLNSCLGRYDGNVYEALYEYAKSSSLNHHQVHSSYEKHIKPMQQALMAKL</sequence>
<keyword evidence="6" id="KW-0274">FAD</keyword>
<dbReference type="GO" id="GO:0003997">
    <property type="term" value="F:acyl-CoA oxidase activity"/>
    <property type="evidence" value="ECO:0007669"/>
    <property type="project" value="InterPro"/>
</dbReference>
<dbReference type="FunFam" id="1.20.140.10:FF:000005">
    <property type="entry name" value="Acyl-coenzyme A oxidase"/>
    <property type="match status" value="1"/>
</dbReference>
<comment type="caution">
    <text evidence="13">The sequence shown here is derived from an EMBL/GenBank/DDBJ whole genome shotgun (WGS) entry which is preliminary data.</text>
</comment>
<evidence type="ECO:0000256" key="5">
    <source>
        <dbReference type="ARBA" id="ARBA00022630"/>
    </source>
</evidence>
<evidence type="ECO:0000256" key="7">
    <source>
        <dbReference type="ARBA" id="ARBA00022832"/>
    </source>
</evidence>
<keyword evidence="10" id="KW-0576">Peroxisome</keyword>
<dbReference type="GO" id="GO:0005777">
    <property type="term" value="C:peroxisome"/>
    <property type="evidence" value="ECO:0007669"/>
    <property type="project" value="UniProtKB-SubCell"/>
</dbReference>
<dbReference type="GO" id="GO:0071949">
    <property type="term" value="F:FAD binding"/>
    <property type="evidence" value="ECO:0007669"/>
    <property type="project" value="InterPro"/>
</dbReference>
<comment type="pathway">
    <text evidence="3">Lipid metabolism; peroxisomal fatty acid beta-oxidation.</text>
</comment>
<evidence type="ECO:0000256" key="4">
    <source>
        <dbReference type="ARBA" id="ARBA00006288"/>
    </source>
</evidence>
<feature type="domain" description="Acyl-CoA oxidase C-alpha1" evidence="12">
    <location>
        <begin position="135"/>
        <end position="295"/>
    </location>
</feature>
<accession>A0A7J7JVI2</accession>
<keyword evidence="8" id="KW-0560">Oxidoreductase</keyword>
<organism evidence="13 14">
    <name type="scientific">Bugula neritina</name>
    <name type="common">Brown bryozoan</name>
    <name type="synonym">Sertularia neritina</name>
    <dbReference type="NCBI Taxonomy" id="10212"/>
    <lineage>
        <taxon>Eukaryota</taxon>
        <taxon>Metazoa</taxon>
        <taxon>Spiralia</taxon>
        <taxon>Lophotrochozoa</taxon>
        <taxon>Bryozoa</taxon>
        <taxon>Gymnolaemata</taxon>
        <taxon>Cheilostomatida</taxon>
        <taxon>Flustrina</taxon>
        <taxon>Buguloidea</taxon>
        <taxon>Bugulidae</taxon>
        <taxon>Bugula</taxon>
    </lineage>
</organism>
<dbReference type="PANTHER" id="PTHR10909">
    <property type="entry name" value="ELECTRON TRANSPORT OXIDOREDUCTASE"/>
    <property type="match status" value="1"/>
</dbReference>
<evidence type="ECO:0000256" key="2">
    <source>
        <dbReference type="ARBA" id="ARBA00004275"/>
    </source>
</evidence>
<evidence type="ECO:0000313" key="14">
    <source>
        <dbReference type="Proteomes" id="UP000593567"/>
    </source>
</evidence>
<evidence type="ECO:0000256" key="8">
    <source>
        <dbReference type="ARBA" id="ARBA00023002"/>
    </source>
</evidence>
<protein>
    <submittedName>
        <fullName evidence="13">ACOX1</fullName>
    </submittedName>
</protein>
<gene>
    <name evidence="13" type="ORF">EB796_011251</name>
</gene>
<dbReference type="InterPro" id="IPR055060">
    <property type="entry name" value="ACOX_C_alpha1"/>
</dbReference>
<evidence type="ECO:0000313" key="13">
    <source>
        <dbReference type="EMBL" id="KAF6030410.1"/>
    </source>
</evidence>
<dbReference type="InterPro" id="IPR036250">
    <property type="entry name" value="AcylCo_DH-like_C"/>
</dbReference>
<keyword evidence="9" id="KW-0443">Lipid metabolism</keyword>
<evidence type="ECO:0000256" key="6">
    <source>
        <dbReference type="ARBA" id="ARBA00022827"/>
    </source>
</evidence>
<dbReference type="GO" id="GO:0055088">
    <property type="term" value="P:lipid homeostasis"/>
    <property type="evidence" value="ECO:0007669"/>
    <property type="project" value="TreeGrafter"/>
</dbReference>
<dbReference type="Pfam" id="PF01756">
    <property type="entry name" value="ACOX"/>
    <property type="match status" value="1"/>
</dbReference>
<comment type="cofactor">
    <cofactor evidence="1">
        <name>FAD</name>
        <dbReference type="ChEBI" id="CHEBI:57692"/>
    </cofactor>
</comment>
<keyword evidence="7" id="KW-0276">Fatty acid metabolism</keyword>
<evidence type="ECO:0000256" key="9">
    <source>
        <dbReference type="ARBA" id="ARBA00023098"/>
    </source>
</evidence>
<dbReference type="GO" id="GO:0005504">
    <property type="term" value="F:fatty acid binding"/>
    <property type="evidence" value="ECO:0007669"/>
    <property type="project" value="TreeGrafter"/>
</dbReference>
<dbReference type="Gene3D" id="2.40.110.10">
    <property type="entry name" value="Butyryl-CoA Dehydrogenase, subunit A, domain 2"/>
    <property type="match status" value="1"/>
</dbReference>
<evidence type="ECO:0000256" key="10">
    <source>
        <dbReference type="ARBA" id="ARBA00023140"/>
    </source>
</evidence>